<proteinExistence type="predicted"/>
<dbReference type="AlphaFoldDB" id="A0A317MRR7"/>
<reference evidence="3 4" key="1">
    <citation type="submission" date="2018-05" db="EMBL/GenBank/DDBJ databases">
        <title>Genomic Encyclopedia of Type Strains, Phase IV (KMG-IV): sequencing the most valuable type-strain genomes for metagenomic binning, comparative biology and taxonomic classification.</title>
        <authorList>
            <person name="Goeker M."/>
        </authorList>
    </citation>
    <scope>NUCLEOTIDE SEQUENCE [LARGE SCALE GENOMIC DNA]</scope>
    <source>
        <strain evidence="3 4">DSM 23606</strain>
    </source>
</reference>
<evidence type="ECO:0000256" key="1">
    <source>
        <dbReference type="SAM" id="SignalP"/>
    </source>
</evidence>
<organism evidence="3 4">
    <name type="scientific">Plasticicumulans acidivorans</name>
    <dbReference type="NCBI Taxonomy" id="886464"/>
    <lineage>
        <taxon>Bacteria</taxon>
        <taxon>Pseudomonadati</taxon>
        <taxon>Pseudomonadota</taxon>
        <taxon>Gammaproteobacteria</taxon>
        <taxon>Candidatus Competibacteraceae</taxon>
        <taxon>Plasticicumulans</taxon>
    </lineage>
</organism>
<feature type="chain" id="PRO_5016325536" evidence="1">
    <location>
        <begin position="29"/>
        <end position="113"/>
    </location>
</feature>
<feature type="domain" description="PepSY" evidence="2">
    <location>
        <begin position="44"/>
        <end position="102"/>
    </location>
</feature>
<sequence length="113" mass="12909">MKLPTLPRSLAVVLALCAVGTPLLYASASDHEDIRRLREAGEVLSLEEILQRHRAAHPAGHILEIELEREHDRLVYEVKVLDADSAVRSYQYDARDGRLLREKAKRRRAEDDD</sequence>
<keyword evidence="1" id="KW-0732">Signal</keyword>
<gene>
    <name evidence="3" type="ORF">C7443_11258</name>
</gene>
<dbReference type="Proteomes" id="UP000246569">
    <property type="component" value="Unassembled WGS sequence"/>
</dbReference>
<protein>
    <submittedName>
        <fullName evidence="3">Peptidase YpeB-like protein</fullName>
    </submittedName>
</protein>
<evidence type="ECO:0000313" key="3">
    <source>
        <dbReference type="EMBL" id="PWV59060.1"/>
    </source>
</evidence>
<feature type="signal peptide" evidence="1">
    <location>
        <begin position="1"/>
        <end position="28"/>
    </location>
</feature>
<name>A0A317MRR7_9GAMM</name>
<keyword evidence="4" id="KW-1185">Reference proteome</keyword>
<dbReference type="OrthoDB" id="6975080at2"/>
<dbReference type="Pfam" id="PF03413">
    <property type="entry name" value="PepSY"/>
    <property type="match status" value="1"/>
</dbReference>
<accession>A0A317MRR7</accession>
<dbReference type="EMBL" id="QGTJ01000012">
    <property type="protein sequence ID" value="PWV59060.1"/>
    <property type="molecule type" value="Genomic_DNA"/>
</dbReference>
<evidence type="ECO:0000259" key="2">
    <source>
        <dbReference type="Pfam" id="PF03413"/>
    </source>
</evidence>
<comment type="caution">
    <text evidence="3">The sequence shown here is derived from an EMBL/GenBank/DDBJ whole genome shotgun (WGS) entry which is preliminary data.</text>
</comment>
<evidence type="ECO:0000313" key="4">
    <source>
        <dbReference type="Proteomes" id="UP000246569"/>
    </source>
</evidence>
<dbReference type="InterPro" id="IPR025711">
    <property type="entry name" value="PepSY"/>
</dbReference>
<dbReference type="RefSeq" id="WP_110019861.1">
    <property type="nucleotide sequence ID" value="NZ_QGTJ01000012.1"/>
</dbReference>
<dbReference type="Gene3D" id="3.10.450.40">
    <property type="match status" value="1"/>
</dbReference>